<dbReference type="HAMAP" id="MF_00955">
    <property type="entry name" value="GDP_Man_dehydratase"/>
    <property type="match status" value="1"/>
</dbReference>
<evidence type="ECO:0000256" key="1">
    <source>
        <dbReference type="ARBA" id="ARBA00000188"/>
    </source>
</evidence>
<sequence>MKTALICGISGQDGAYLAELLLKKGYSVCGTSRDAQMSSFQNLSRLGIREQVKLESMILTDFRSVLQVLTKVKPDEIYNLAAQSSVGLSFNQPVETLESIATGTLNLLEAIRFTGADIKLYNAGSSECFGNTGELAADENTPFRPRSPYAVAKSAAFWEVANYREAYGLFACSGILFNHESPLRPERFVTQKIITTACRIAQGSAEKLYLGEISVRRDWGWAPEYVEAMYKMLQHDEPDDYVIATGKTSALQDFVAEAFTCVGLNWEDYVETDQTLYRPTDIAVGRANPAKAQEKLGWQAQYKLPDVVRMMVEARQKGF</sequence>
<dbReference type="Gene3D" id="3.90.25.10">
    <property type="entry name" value="UDP-galactose 4-epimerase, domain 1"/>
    <property type="match status" value="1"/>
</dbReference>
<evidence type="ECO:0000256" key="7">
    <source>
        <dbReference type="HAMAP-Rule" id="MF_00955"/>
    </source>
</evidence>
<evidence type="ECO:0000256" key="3">
    <source>
        <dbReference type="ARBA" id="ARBA00009263"/>
    </source>
</evidence>
<evidence type="ECO:0000313" key="9">
    <source>
        <dbReference type="EMBL" id="ERT04918.1"/>
    </source>
</evidence>
<accession>U7QAU1</accession>
<keyword evidence="7" id="KW-0521">NADP</keyword>
<dbReference type="AlphaFoldDB" id="U7QAU1"/>
<comment type="catalytic activity">
    <reaction evidence="1 7">
        <text>GDP-alpha-D-mannose = GDP-4-dehydro-alpha-D-rhamnose + H2O</text>
        <dbReference type="Rhea" id="RHEA:23820"/>
        <dbReference type="ChEBI" id="CHEBI:15377"/>
        <dbReference type="ChEBI" id="CHEBI:57527"/>
        <dbReference type="ChEBI" id="CHEBI:57964"/>
        <dbReference type="EC" id="4.2.1.47"/>
    </reaction>
</comment>
<dbReference type="GO" id="GO:0070401">
    <property type="term" value="F:NADP+ binding"/>
    <property type="evidence" value="ECO:0007669"/>
    <property type="project" value="UniProtKB-UniRule"/>
</dbReference>
<dbReference type="RefSeq" id="WP_023068847.1">
    <property type="nucleotide sequence ID" value="NZ_AUZM01000075.1"/>
</dbReference>
<dbReference type="InterPro" id="IPR036291">
    <property type="entry name" value="NAD(P)-bd_dom_sf"/>
</dbReference>
<dbReference type="EMBL" id="AUZM01000075">
    <property type="protein sequence ID" value="ERT04918.1"/>
    <property type="molecule type" value="Genomic_DNA"/>
</dbReference>
<feature type="domain" description="NAD(P)-binding" evidence="8">
    <location>
        <begin position="5"/>
        <end position="311"/>
    </location>
</feature>
<dbReference type="OrthoDB" id="9779041at2"/>
<feature type="active site" evidence="7">
    <location>
        <position position="154"/>
    </location>
</feature>
<organism evidence="9 10">
    <name type="scientific">Lyngbya aestuarii BL J</name>
    <dbReference type="NCBI Taxonomy" id="1348334"/>
    <lineage>
        <taxon>Bacteria</taxon>
        <taxon>Bacillati</taxon>
        <taxon>Cyanobacteriota</taxon>
        <taxon>Cyanophyceae</taxon>
        <taxon>Oscillatoriophycideae</taxon>
        <taxon>Oscillatoriales</taxon>
        <taxon>Microcoleaceae</taxon>
        <taxon>Lyngbya</taxon>
    </lineage>
</organism>
<dbReference type="Pfam" id="PF16363">
    <property type="entry name" value="GDP_Man_Dehyd"/>
    <property type="match status" value="1"/>
</dbReference>
<dbReference type="FunFam" id="3.40.50.720:FF:000924">
    <property type="entry name" value="GDP-mannose 4,6 dehydratase"/>
    <property type="match status" value="1"/>
</dbReference>
<evidence type="ECO:0000256" key="4">
    <source>
        <dbReference type="ARBA" id="ARBA00011989"/>
    </source>
</evidence>
<dbReference type="InterPro" id="IPR016040">
    <property type="entry name" value="NAD(P)-bd_dom"/>
</dbReference>
<comment type="cofactor">
    <cofactor evidence="2 7">
        <name>NADP(+)</name>
        <dbReference type="ChEBI" id="CHEBI:58349"/>
    </cofactor>
</comment>
<proteinExistence type="inferred from homology"/>
<name>U7QAU1_9CYAN</name>
<dbReference type="GO" id="GO:0008446">
    <property type="term" value="F:GDP-mannose 4,6-dehydratase activity"/>
    <property type="evidence" value="ECO:0007669"/>
    <property type="project" value="UniProtKB-UniRule"/>
</dbReference>
<protein>
    <recommendedName>
        <fullName evidence="4 7">GDP-mannose 4,6-dehydratase</fullName>
        <ecNumber evidence="4 7">4.2.1.47</ecNumber>
    </recommendedName>
    <alternativeName>
        <fullName evidence="7">GDP-D-mannose dehydratase</fullName>
    </alternativeName>
</protein>
<evidence type="ECO:0000256" key="5">
    <source>
        <dbReference type="ARBA" id="ARBA00023239"/>
    </source>
</evidence>
<dbReference type="EC" id="4.2.1.47" evidence="4 7"/>
<comment type="function">
    <text evidence="6 7">Catalyzes the conversion of GDP-D-mannose to GDP-4-dehydro-6-deoxy-D-mannose.</text>
</comment>
<dbReference type="Proteomes" id="UP000017127">
    <property type="component" value="Unassembled WGS sequence"/>
</dbReference>
<comment type="similarity">
    <text evidence="3 7">Belongs to the NAD(P)-dependent epimerase/dehydratase family. GDP-mannose 4,6-dehydratase subfamily.</text>
</comment>
<dbReference type="GO" id="GO:0042351">
    <property type="term" value="P:'de novo' GDP-L-fucose biosynthetic process"/>
    <property type="evidence" value="ECO:0007669"/>
    <property type="project" value="TreeGrafter"/>
</dbReference>
<dbReference type="Gene3D" id="3.40.50.720">
    <property type="entry name" value="NAD(P)-binding Rossmann-like Domain"/>
    <property type="match status" value="1"/>
</dbReference>
<dbReference type="InterPro" id="IPR006368">
    <property type="entry name" value="GDP_Man_deHydtase"/>
</dbReference>
<dbReference type="PATRIC" id="fig|1348334.3.peg.4948"/>
<evidence type="ECO:0000313" key="10">
    <source>
        <dbReference type="Proteomes" id="UP000017127"/>
    </source>
</evidence>
<dbReference type="PANTHER" id="PTHR43715">
    <property type="entry name" value="GDP-MANNOSE 4,6-DEHYDRATASE"/>
    <property type="match status" value="1"/>
</dbReference>
<keyword evidence="10" id="KW-1185">Reference proteome</keyword>
<comment type="caution">
    <text evidence="9">The sequence shown here is derived from an EMBL/GenBank/DDBJ whole genome shotgun (WGS) entry which is preliminary data.</text>
</comment>
<evidence type="ECO:0000256" key="6">
    <source>
        <dbReference type="ARBA" id="ARBA00059383"/>
    </source>
</evidence>
<comment type="caution">
    <text evidence="7">Lacks conserved residue(s) required for the propagation of feature annotation.</text>
</comment>
<evidence type="ECO:0000259" key="8">
    <source>
        <dbReference type="Pfam" id="PF16363"/>
    </source>
</evidence>
<dbReference type="SUPFAM" id="SSF51735">
    <property type="entry name" value="NAD(P)-binding Rossmann-fold domains"/>
    <property type="match status" value="1"/>
</dbReference>
<keyword evidence="5 7" id="KW-0456">Lyase</keyword>
<dbReference type="CDD" id="cd05260">
    <property type="entry name" value="GDP_MD_SDR_e"/>
    <property type="match status" value="1"/>
</dbReference>
<evidence type="ECO:0000256" key="2">
    <source>
        <dbReference type="ARBA" id="ARBA00001937"/>
    </source>
</evidence>
<gene>
    <name evidence="7" type="primary">gmd</name>
    <name evidence="9" type="ORF">M595_5136</name>
</gene>
<dbReference type="PANTHER" id="PTHR43715:SF1">
    <property type="entry name" value="GDP-MANNOSE 4,6 DEHYDRATASE"/>
    <property type="match status" value="1"/>
</dbReference>
<reference evidence="9 10" key="1">
    <citation type="journal article" date="2013" name="Front. Microbiol.">
        <title>Comparative genomic analyses of the cyanobacterium, Lyngbya aestuarii BL J, a powerful hydrogen producer.</title>
        <authorList>
            <person name="Kothari A."/>
            <person name="Vaughn M."/>
            <person name="Garcia-Pichel F."/>
        </authorList>
    </citation>
    <scope>NUCLEOTIDE SEQUENCE [LARGE SCALE GENOMIC DNA]</scope>
    <source>
        <strain evidence="9 10">BL J</strain>
    </source>
</reference>